<protein>
    <submittedName>
        <fullName evidence="7">FAD-binding oxidoreductase</fullName>
    </submittedName>
</protein>
<dbReference type="Proteomes" id="UP001501752">
    <property type="component" value="Unassembled WGS sequence"/>
</dbReference>
<dbReference type="RefSeq" id="WP_345696851.1">
    <property type="nucleotide sequence ID" value="NZ_BAABIS010000001.1"/>
</dbReference>
<evidence type="ECO:0000313" key="8">
    <source>
        <dbReference type="Proteomes" id="UP001501752"/>
    </source>
</evidence>
<comment type="similarity">
    <text evidence="2">Belongs to the oxygen-dependent FAD-linked oxidoreductase family.</text>
</comment>
<dbReference type="PANTHER" id="PTHR42973:SF39">
    <property type="entry name" value="FAD-BINDING PCMH-TYPE DOMAIN-CONTAINING PROTEIN"/>
    <property type="match status" value="1"/>
</dbReference>
<dbReference type="PROSITE" id="PS51387">
    <property type="entry name" value="FAD_PCMH"/>
    <property type="match status" value="1"/>
</dbReference>
<dbReference type="Pfam" id="PF08031">
    <property type="entry name" value="BBE"/>
    <property type="match status" value="1"/>
</dbReference>
<evidence type="ECO:0000256" key="1">
    <source>
        <dbReference type="ARBA" id="ARBA00001974"/>
    </source>
</evidence>
<gene>
    <name evidence="7" type="ORF">GCM10023235_24620</name>
</gene>
<sequence>MTAELLDDRALDALRSRFSGEVIAPGSPAYDEARVVFNAMVDKRPAVIARCATVDDAAAAVAFGTERGLEIAVRCGGHGVTGAALSEGGLVVDLRRLNAVEIDPVARVARVGGGAVMGDLDRACQAHGLAVTGGRVSTTGVGGLVLGGGSGWLERKFGLMCDNLLAAELVTADGRRVRASEHENPELFWALHGGGGNFGVVTAFVFGLHPLPEFSMALLMWPAEGGLELARAYRDAMDAAPDEAGGAMIFFTAPPEPFVPDHLVGQFAAGVLVTYAGTAEQARPWVAPMLGYGHQVEVVQDVPYADLQCMIDDPPGFRNYWSAAYLTGVPDPALEKFCEAAREMVVPSPSQHALFPMGGAVALGPAEYPVPWRSAPWAVHPFGMWEDPADDARACDWAHRAAADMAPWSVGASYLNFMSEEDDEVATAGRGTANAARLAAVKAEYDPDNVFHLNHNIRPA</sequence>
<comment type="caution">
    <text evidence="7">The sequence shown here is derived from an EMBL/GenBank/DDBJ whole genome shotgun (WGS) entry which is preliminary data.</text>
</comment>
<evidence type="ECO:0000256" key="3">
    <source>
        <dbReference type="ARBA" id="ARBA00022630"/>
    </source>
</evidence>
<dbReference type="Pfam" id="PF01565">
    <property type="entry name" value="FAD_binding_4"/>
    <property type="match status" value="1"/>
</dbReference>
<evidence type="ECO:0000259" key="6">
    <source>
        <dbReference type="PROSITE" id="PS51387"/>
    </source>
</evidence>
<dbReference type="InterPro" id="IPR016166">
    <property type="entry name" value="FAD-bd_PCMH"/>
</dbReference>
<proteinExistence type="inferred from homology"/>
<name>A0ABP9DMH6_9ACTN</name>
<keyword evidence="8" id="KW-1185">Reference proteome</keyword>
<keyword evidence="5" id="KW-0560">Oxidoreductase</keyword>
<evidence type="ECO:0000256" key="5">
    <source>
        <dbReference type="ARBA" id="ARBA00023002"/>
    </source>
</evidence>
<reference evidence="8" key="1">
    <citation type="journal article" date="2019" name="Int. J. Syst. Evol. Microbiol.">
        <title>The Global Catalogue of Microorganisms (GCM) 10K type strain sequencing project: providing services to taxonomists for standard genome sequencing and annotation.</title>
        <authorList>
            <consortium name="The Broad Institute Genomics Platform"/>
            <consortium name="The Broad Institute Genome Sequencing Center for Infectious Disease"/>
            <person name="Wu L."/>
            <person name="Ma J."/>
        </authorList>
    </citation>
    <scope>NUCLEOTIDE SEQUENCE [LARGE SCALE GENOMIC DNA]</scope>
    <source>
        <strain evidence="8">JCM 13006</strain>
    </source>
</reference>
<comment type="cofactor">
    <cofactor evidence="1">
        <name>FAD</name>
        <dbReference type="ChEBI" id="CHEBI:57692"/>
    </cofactor>
</comment>
<dbReference type="Gene3D" id="3.40.462.20">
    <property type="match status" value="1"/>
</dbReference>
<dbReference type="SUPFAM" id="SSF56176">
    <property type="entry name" value="FAD-binding/transporter-associated domain-like"/>
    <property type="match status" value="1"/>
</dbReference>
<dbReference type="Gene3D" id="3.30.43.10">
    <property type="entry name" value="Uridine Diphospho-n-acetylenolpyruvylglucosamine Reductase, domain 2"/>
    <property type="match status" value="1"/>
</dbReference>
<dbReference type="InterPro" id="IPR050416">
    <property type="entry name" value="FAD-linked_Oxidoreductase"/>
</dbReference>
<dbReference type="Gene3D" id="3.30.465.10">
    <property type="match status" value="1"/>
</dbReference>
<evidence type="ECO:0000256" key="4">
    <source>
        <dbReference type="ARBA" id="ARBA00022827"/>
    </source>
</evidence>
<evidence type="ECO:0000256" key="2">
    <source>
        <dbReference type="ARBA" id="ARBA00005466"/>
    </source>
</evidence>
<dbReference type="PANTHER" id="PTHR42973">
    <property type="entry name" value="BINDING OXIDOREDUCTASE, PUTATIVE (AFU_ORTHOLOGUE AFUA_1G17690)-RELATED"/>
    <property type="match status" value="1"/>
</dbReference>
<accession>A0ABP9DMH6</accession>
<dbReference type="InterPro" id="IPR016169">
    <property type="entry name" value="FAD-bd_PCMH_sub2"/>
</dbReference>
<keyword evidence="4" id="KW-0274">FAD</keyword>
<dbReference type="InterPro" id="IPR006094">
    <property type="entry name" value="Oxid_FAD_bind_N"/>
</dbReference>
<organism evidence="7 8">
    <name type="scientific">Kitasatospora terrestris</name>
    <dbReference type="NCBI Taxonomy" id="258051"/>
    <lineage>
        <taxon>Bacteria</taxon>
        <taxon>Bacillati</taxon>
        <taxon>Actinomycetota</taxon>
        <taxon>Actinomycetes</taxon>
        <taxon>Kitasatosporales</taxon>
        <taxon>Streptomycetaceae</taxon>
        <taxon>Kitasatospora</taxon>
    </lineage>
</organism>
<keyword evidence="3" id="KW-0285">Flavoprotein</keyword>
<feature type="domain" description="FAD-binding PCMH-type" evidence="6">
    <location>
        <begin position="40"/>
        <end position="211"/>
    </location>
</feature>
<dbReference type="EMBL" id="BAABIS010000001">
    <property type="protein sequence ID" value="GAA4846948.1"/>
    <property type="molecule type" value="Genomic_DNA"/>
</dbReference>
<dbReference type="InterPro" id="IPR016167">
    <property type="entry name" value="FAD-bd_PCMH_sub1"/>
</dbReference>
<dbReference type="InterPro" id="IPR036318">
    <property type="entry name" value="FAD-bd_PCMH-like_sf"/>
</dbReference>
<dbReference type="InterPro" id="IPR012951">
    <property type="entry name" value="BBE"/>
</dbReference>
<evidence type="ECO:0000313" key="7">
    <source>
        <dbReference type="EMBL" id="GAA4846948.1"/>
    </source>
</evidence>